<dbReference type="Gene3D" id="3.40.190.10">
    <property type="entry name" value="Periplasmic binding protein-like II"/>
    <property type="match status" value="2"/>
</dbReference>
<dbReference type="InterPro" id="IPR036388">
    <property type="entry name" value="WH-like_DNA-bd_sf"/>
</dbReference>
<organism evidence="6 7">
    <name type="scientific">Stigmatella ashevillensis</name>
    <dbReference type="NCBI Taxonomy" id="2995309"/>
    <lineage>
        <taxon>Bacteria</taxon>
        <taxon>Pseudomonadati</taxon>
        <taxon>Myxococcota</taxon>
        <taxon>Myxococcia</taxon>
        <taxon>Myxococcales</taxon>
        <taxon>Cystobacterineae</taxon>
        <taxon>Archangiaceae</taxon>
        <taxon>Stigmatella</taxon>
    </lineage>
</organism>
<evidence type="ECO:0000259" key="5">
    <source>
        <dbReference type="PROSITE" id="PS50931"/>
    </source>
</evidence>
<dbReference type="InterPro" id="IPR058163">
    <property type="entry name" value="LysR-type_TF_proteobact-type"/>
</dbReference>
<comment type="caution">
    <text evidence="6">The sequence shown here is derived from an EMBL/GenBank/DDBJ whole genome shotgun (WGS) entry which is preliminary data.</text>
</comment>
<dbReference type="RefSeq" id="WP_272141705.1">
    <property type="nucleotide sequence ID" value="NZ_JAQNDM010000002.1"/>
</dbReference>
<dbReference type="InterPro" id="IPR005119">
    <property type="entry name" value="LysR_subst-bd"/>
</dbReference>
<gene>
    <name evidence="6" type="primary">gcvA</name>
    <name evidence="6" type="ORF">POL68_24820</name>
</gene>
<dbReference type="PANTHER" id="PTHR30537:SF74">
    <property type="entry name" value="HTH-TYPE TRANSCRIPTIONAL REGULATOR TRPI"/>
    <property type="match status" value="1"/>
</dbReference>
<dbReference type="PROSITE" id="PS50931">
    <property type="entry name" value="HTH_LYSR"/>
    <property type="match status" value="1"/>
</dbReference>
<dbReference type="PANTHER" id="PTHR30537">
    <property type="entry name" value="HTH-TYPE TRANSCRIPTIONAL REGULATOR"/>
    <property type="match status" value="1"/>
</dbReference>
<evidence type="ECO:0000256" key="4">
    <source>
        <dbReference type="ARBA" id="ARBA00023163"/>
    </source>
</evidence>
<evidence type="ECO:0000256" key="1">
    <source>
        <dbReference type="ARBA" id="ARBA00009437"/>
    </source>
</evidence>
<dbReference type="NCBIfam" id="NF008352">
    <property type="entry name" value="PRK11139.1"/>
    <property type="match status" value="1"/>
</dbReference>
<evidence type="ECO:0000256" key="3">
    <source>
        <dbReference type="ARBA" id="ARBA00023125"/>
    </source>
</evidence>
<dbReference type="Pfam" id="PF00126">
    <property type="entry name" value="HTH_1"/>
    <property type="match status" value="1"/>
</dbReference>
<evidence type="ECO:0000256" key="2">
    <source>
        <dbReference type="ARBA" id="ARBA00023015"/>
    </source>
</evidence>
<dbReference type="CDD" id="cd08432">
    <property type="entry name" value="PBP2_GcdR_TrpI_HvrB_AmpR_like"/>
    <property type="match status" value="1"/>
</dbReference>
<proteinExistence type="inferred from homology"/>
<protein>
    <submittedName>
        <fullName evidence="6">Transcriptional regulator GcvA</fullName>
    </submittedName>
</protein>
<reference evidence="6 7" key="1">
    <citation type="submission" date="2022-11" db="EMBL/GenBank/DDBJ databases">
        <title>Minimal conservation of predation-associated metabolite biosynthetic gene clusters underscores biosynthetic potential of Myxococcota including descriptions for ten novel species: Archangium lansinium sp. nov., Myxococcus landrumus sp. nov., Nannocystis bai.</title>
        <authorList>
            <person name="Ahearne A."/>
            <person name="Stevens C."/>
            <person name="Dowd S."/>
        </authorList>
    </citation>
    <scope>NUCLEOTIDE SEQUENCE [LARGE SCALE GENOMIC DNA]</scope>
    <source>
        <strain evidence="6 7">NCWAL01</strain>
    </source>
</reference>
<dbReference type="SUPFAM" id="SSF53850">
    <property type="entry name" value="Periplasmic binding protein-like II"/>
    <property type="match status" value="1"/>
</dbReference>
<name>A0ABT5DDE9_9BACT</name>
<dbReference type="EMBL" id="JAQNDM010000002">
    <property type="protein sequence ID" value="MDC0711715.1"/>
    <property type="molecule type" value="Genomic_DNA"/>
</dbReference>
<evidence type="ECO:0000313" key="7">
    <source>
        <dbReference type="Proteomes" id="UP001221838"/>
    </source>
</evidence>
<sequence length="302" mass="33327">MFDRLPPLQTLRAFEAAGRLLSMTLAAKELHVTHGAVSRHIKTLENHLGVALFRRLTRRIVLTEAGAEFHVAVARLLGELTREAERLRAQDSVARLTISTSVSFASKWLAPRLHRLKDRHPELDIHLDVTDVNVDLNDGQVDAAVRYGSGRYRHVLAERILEETVTPVCSPAYRTKMGGLSAPASLVGCTLLHEDRMLANWEQWFALAGVDRARSGRGPAYSHGSMAIDAAIRGEGVALGRSALVADDIAAGRLIAPFPQLRLKAERGYELVYRTGNRDHPKVGALRDWLADEIRVFLTGAD</sequence>
<keyword evidence="3" id="KW-0238">DNA-binding</keyword>
<keyword evidence="7" id="KW-1185">Reference proteome</keyword>
<keyword evidence="2" id="KW-0805">Transcription regulation</keyword>
<feature type="domain" description="HTH lysR-type" evidence="5">
    <location>
        <begin position="6"/>
        <end position="63"/>
    </location>
</feature>
<accession>A0ABT5DDE9</accession>
<dbReference type="Gene3D" id="1.10.10.10">
    <property type="entry name" value="Winged helix-like DNA-binding domain superfamily/Winged helix DNA-binding domain"/>
    <property type="match status" value="1"/>
</dbReference>
<dbReference type="PRINTS" id="PR00039">
    <property type="entry name" value="HTHLYSR"/>
</dbReference>
<dbReference type="Pfam" id="PF03466">
    <property type="entry name" value="LysR_substrate"/>
    <property type="match status" value="1"/>
</dbReference>
<dbReference type="SUPFAM" id="SSF46785">
    <property type="entry name" value="Winged helix' DNA-binding domain"/>
    <property type="match status" value="1"/>
</dbReference>
<comment type="similarity">
    <text evidence="1">Belongs to the LysR transcriptional regulatory family.</text>
</comment>
<evidence type="ECO:0000313" key="6">
    <source>
        <dbReference type="EMBL" id="MDC0711715.1"/>
    </source>
</evidence>
<dbReference type="InterPro" id="IPR036390">
    <property type="entry name" value="WH_DNA-bd_sf"/>
</dbReference>
<dbReference type="Proteomes" id="UP001221838">
    <property type="component" value="Unassembled WGS sequence"/>
</dbReference>
<keyword evidence="4" id="KW-0804">Transcription</keyword>
<dbReference type="InterPro" id="IPR000847">
    <property type="entry name" value="LysR_HTH_N"/>
</dbReference>